<comment type="caution">
    <text evidence="2">The sequence shown here is derived from an EMBL/GenBank/DDBJ whole genome shotgun (WGS) entry which is preliminary data.</text>
</comment>
<dbReference type="Proteomes" id="UP000887226">
    <property type="component" value="Unassembled WGS sequence"/>
</dbReference>
<dbReference type="AlphaFoldDB" id="A0A9P7Z6G4"/>
<gene>
    <name evidence="2" type="ORF">BJ878DRAFT_496821</name>
</gene>
<reference evidence="2" key="1">
    <citation type="journal article" date="2021" name="IMA Fungus">
        <title>Genomic characterization of three marine fungi, including Emericellopsis atlantica sp. nov. with signatures of a generalist lifestyle and marine biomass degradation.</title>
        <authorList>
            <person name="Hagestad O.C."/>
            <person name="Hou L."/>
            <person name="Andersen J.H."/>
            <person name="Hansen E.H."/>
            <person name="Altermark B."/>
            <person name="Li C."/>
            <person name="Kuhnert E."/>
            <person name="Cox R.J."/>
            <person name="Crous P.W."/>
            <person name="Spatafora J.W."/>
            <person name="Lail K."/>
            <person name="Amirebrahimi M."/>
            <person name="Lipzen A."/>
            <person name="Pangilinan J."/>
            <person name="Andreopoulos W."/>
            <person name="Hayes R.D."/>
            <person name="Ng V."/>
            <person name="Grigoriev I.V."/>
            <person name="Jackson S.A."/>
            <person name="Sutton T.D.S."/>
            <person name="Dobson A.D.W."/>
            <person name="Rama T."/>
        </authorList>
    </citation>
    <scope>NUCLEOTIDE SEQUENCE</scope>
    <source>
        <strain evidence="2">TRa3180A</strain>
    </source>
</reference>
<protein>
    <recommendedName>
        <fullName evidence="4">NADH-ubiquinone oxidoreductase 14 kDa subunit</fullName>
    </recommendedName>
</protein>
<organism evidence="2 3">
    <name type="scientific">Calycina marina</name>
    <dbReference type="NCBI Taxonomy" id="1763456"/>
    <lineage>
        <taxon>Eukaryota</taxon>
        <taxon>Fungi</taxon>
        <taxon>Dikarya</taxon>
        <taxon>Ascomycota</taxon>
        <taxon>Pezizomycotina</taxon>
        <taxon>Leotiomycetes</taxon>
        <taxon>Helotiales</taxon>
        <taxon>Pezizellaceae</taxon>
        <taxon>Calycina</taxon>
    </lineage>
</organism>
<keyword evidence="1" id="KW-1133">Transmembrane helix</keyword>
<dbReference type="PANTHER" id="PTHR39218:SF1">
    <property type="entry name" value="OXIDOREDUCTASE 14 KDA SUBUNIT, PUTATIVE (AFU_ORTHOLOGUE AFUA_1G12110)-RELATED"/>
    <property type="match status" value="1"/>
</dbReference>
<sequence>MVNKILFWTAFGLGTRFWQLGLEMRPFFNKESLWVWPLFGGIGASFGYWYQGVEDKQQYILMMRKESLLEKRARRAMREVQEAEKSEA</sequence>
<evidence type="ECO:0000256" key="1">
    <source>
        <dbReference type="SAM" id="Phobius"/>
    </source>
</evidence>
<name>A0A9P7Z6G4_9HELO</name>
<proteinExistence type="predicted"/>
<feature type="transmembrane region" description="Helical" evidence="1">
    <location>
        <begin position="33"/>
        <end position="50"/>
    </location>
</feature>
<dbReference type="PANTHER" id="PTHR39218">
    <property type="entry name" value="OXIDOREDUCTASE 14 KDA SUBUNIT, PUTATIVE (AFU_ORTHOLOGUE AFUA_1G12110)-RELATED"/>
    <property type="match status" value="1"/>
</dbReference>
<evidence type="ECO:0008006" key="4">
    <source>
        <dbReference type="Google" id="ProtNLM"/>
    </source>
</evidence>
<accession>A0A9P7Z6G4</accession>
<dbReference type="OrthoDB" id="2141050at2759"/>
<evidence type="ECO:0000313" key="3">
    <source>
        <dbReference type="Proteomes" id="UP000887226"/>
    </source>
</evidence>
<evidence type="ECO:0000313" key="2">
    <source>
        <dbReference type="EMBL" id="KAG9246488.1"/>
    </source>
</evidence>
<keyword evidence="1" id="KW-0812">Transmembrane</keyword>
<keyword evidence="1" id="KW-0472">Membrane</keyword>
<dbReference type="EMBL" id="MU253802">
    <property type="protein sequence ID" value="KAG9246488.1"/>
    <property type="molecule type" value="Genomic_DNA"/>
</dbReference>
<keyword evidence="3" id="KW-1185">Reference proteome</keyword>